<evidence type="ECO:0000313" key="5">
    <source>
        <dbReference type="Proteomes" id="UP001169760"/>
    </source>
</evidence>
<dbReference type="PANTHER" id="PTHR13774">
    <property type="entry name" value="PHENAZINE BIOSYNTHESIS PROTEIN"/>
    <property type="match status" value="1"/>
</dbReference>
<feature type="active site" evidence="3">
    <location>
        <position position="46"/>
    </location>
</feature>
<proteinExistence type="inferred from homology"/>
<dbReference type="PIRSF" id="PIRSF016184">
    <property type="entry name" value="PhzC_PhzF"/>
    <property type="match status" value="1"/>
</dbReference>
<sequence length="265" mass="28478">MSTPIVWIDAFTSTPYGGNPAAVCLLSSPKPDAWMQALAAELNISETVFLLALDDGSYSLRWFTPAAEIELCGHATLASAHALWNHFNQSGETLVFKTLSGDLTAVKSEQGITLNFPEVAPTPFAINTDVADALGKQPVWNGQAGKKLFIELESAQAVRDCQPDFAAICALPLRGVVITAASDEPQYDFISRFFIPELGINEDPVTGSAHCSLAPYWAAKFNKTTLTGYQASKRGGVVKVALIENRVTLTGQCQTIFAGELSEHL</sequence>
<comment type="similarity">
    <text evidence="1">Belongs to the PhzF family.</text>
</comment>
<accession>A0AAW7X1E1</accession>
<name>A0AAW7X1E1_9GAMM</name>
<comment type="caution">
    <text evidence="4">The sequence shown here is derived from an EMBL/GenBank/DDBJ whole genome shotgun (WGS) entry which is preliminary data.</text>
</comment>
<dbReference type="Gene3D" id="3.10.310.10">
    <property type="entry name" value="Diaminopimelate Epimerase, Chain A, domain 1"/>
    <property type="match status" value="2"/>
</dbReference>
<keyword evidence="2 4" id="KW-0413">Isomerase</keyword>
<dbReference type="Proteomes" id="UP001169760">
    <property type="component" value="Unassembled WGS sequence"/>
</dbReference>
<dbReference type="EMBL" id="JAUOPB010000002">
    <property type="protein sequence ID" value="MDO6421581.1"/>
    <property type="molecule type" value="Genomic_DNA"/>
</dbReference>
<dbReference type="GO" id="GO:0016853">
    <property type="term" value="F:isomerase activity"/>
    <property type="evidence" value="ECO:0007669"/>
    <property type="project" value="UniProtKB-KW"/>
</dbReference>
<dbReference type="Pfam" id="PF02567">
    <property type="entry name" value="PhzC-PhzF"/>
    <property type="match status" value="1"/>
</dbReference>
<dbReference type="RefSeq" id="WP_303491091.1">
    <property type="nucleotide sequence ID" value="NZ_JAUOPB010000002.1"/>
</dbReference>
<evidence type="ECO:0000256" key="2">
    <source>
        <dbReference type="ARBA" id="ARBA00023235"/>
    </source>
</evidence>
<dbReference type="PANTHER" id="PTHR13774:SF17">
    <property type="entry name" value="PHENAZINE BIOSYNTHESIS-LIKE DOMAIN-CONTAINING PROTEIN"/>
    <property type="match status" value="1"/>
</dbReference>
<dbReference type="GO" id="GO:0005737">
    <property type="term" value="C:cytoplasm"/>
    <property type="evidence" value="ECO:0007669"/>
    <property type="project" value="TreeGrafter"/>
</dbReference>
<gene>
    <name evidence="4" type="ORF">Q4521_03765</name>
</gene>
<protein>
    <submittedName>
        <fullName evidence="4">PhzF family phenazine biosynthesis isomerase</fullName>
    </submittedName>
</protein>
<organism evidence="4 5">
    <name type="scientific">Saccharophagus degradans</name>
    <dbReference type="NCBI Taxonomy" id="86304"/>
    <lineage>
        <taxon>Bacteria</taxon>
        <taxon>Pseudomonadati</taxon>
        <taxon>Pseudomonadota</taxon>
        <taxon>Gammaproteobacteria</taxon>
        <taxon>Cellvibrionales</taxon>
        <taxon>Cellvibrionaceae</taxon>
        <taxon>Saccharophagus</taxon>
    </lineage>
</organism>
<dbReference type="InterPro" id="IPR003719">
    <property type="entry name" value="Phenazine_PhzF-like"/>
</dbReference>
<dbReference type="SUPFAM" id="SSF54506">
    <property type="entry name" value="Diaminopimelate epimerase-like"/>
    <property type="match status" value="1"/>
</dbReference>
<reference evidence="4" key="1">
    <citation type="submission" date="2023-07" db="EMBL/GenBank/DDBJ databases">
        <title>Genome content predicts the carbon catabolic preferences of heterotrophic bacteria.</title>
        <authorList>
            <person name="Gralka M."/>
        </authorList>
    </citation>
    <scope>NUCLEOTIDE SEQUENCE</scope>
    <source>
        <strain evidence="4">I3M17_2</strain>
    </source>
</reference>
<evidence type="ECO:0000313" key="4">
    <source>
        <dbReference type="EMBL" id="MDO6421581.1"/>
    </source>
</evidence>
<dbReference type="NCBIfam" id="TIGR00654">
    <property type="entry name" value="PhzF_family"/>
    <property type="match status" value="1"/>
</dbReference>
<evidence type="ECO:0000256" key="3">
    <source>
        <dbReference type="PIRSR" id="PIRSR016184-1"/>
    </source>
</evidence>
<dbReference type="AlphaFoldDB" id="A0AAW7X1E1"/>
<evidence type="ECO:0000256" key="1">
    <source>
        <dbReference type="ARBA" id="ARBA00008270"/>
    </source>
</evidence>